<dbReference type="Gene3D" id="2.60.40.4070">
    <property type="match status" value="1"/>
</dbReference>
<dbReference type="InterPro" id="IPR031778">
    <property type="entry name" value="Sortilin_N"/>
</dbReference>
<keyword evidence="1" id="KW-0677">Repeat</keyword>
<evidence type="ECO:0000256" key="2">
    <source>
        <dbReference type="SAM" id="MobiDB-lite"/>
    </source>
</evidence>
<accession>A0A919E884</accession>
<dbReference type="Proteomes" id="UP000630923">
    <property type="component" value="Unassembled WGS sequence"/>
</dbReference>
<dbReference type="PANTHER" id="PTHR43739">
    <property type="entry name" value="XYLOGLUCANASE (EUROFUNG)"/>
    <property type="match status" value="1"/>
</dbReference>
<feature type="signal peptide" evidence="3">
    <location>
        <begin position="1"/>
        <end position="23"/>
    </location>
</feature>
<reference evidence="5" key="1">
    <citation type="journal article" date="2014" name="Int. J. Syst. Evol. Microbiol.">
        <title>Complete genome sequence of Corynebacterium casei LMG S-19264T (=DSM 44701T), isolated from a smear-ripened cheese.</title>
        <authorList>
            <consortium name="US DOE Joint Genome Institute (JGI-PGF)"/>
            <person name="Walter F."/>
            <person name="Albersmeier A."/>
            <person name="Kalinowski J."/>
            <person name="Ruckert C."/>
        </authorList>
    </citation>
    <scope>NUCLEOTIDE SEQUENCE</scope>
    <source>
        <strain evidence="5">KCTC 42590</strain>
    </source>
</reference>
<evidence type="ECO:0000256" key="1">
    <source>
        <dbReference type="ARBA" id="ARBA00022737"/>
    </source>
</evidence>
<proteinExistence type="predicted"/>
<dbReference type="AlphaFoldDB" id="A0A919E884"/>
<dbReference type="InterPro" id="IPR015943">
    <property type="entry name" value="WD40/YVTN_repeat-like_dom_sf"/>
</dbReference>
<dbReference type="InterPro" id="IPR052025">
    <property type="entry name" value="Xyloglucanase_GH74"/>
</dbReference>
<evidence type="ECO:0000313" key="6">
    <source>
        <dbReference type="Proteomes" id="UP000630923"/>
    </source>
</evidence>
<organism evidence="5 6">
    <name type="scientific">Kordiimonas sediminis</name>
    <dbReference type="NCBI Taxonomy" id="1735581"/>
    <lineage>
        <taxon>Bacteria</taxon>
        <taxon>Pseudomonadati</taxon>
        <taxon>Pseudomonadota</taxon>
        <taxon>Alphaproteobacteria</taxon>
        <taxon>Kordiimonadales</taxon>
        <taxon>Kordiimonadaceae</taxon>
        <taxon>Kordiimonas</taxon>
    </lineage>
</organism>
<dbReference type="EMBL" id="BNCI01000002">
    <property type="protein sequence ID" value="GHF27962.1"/>
    <property type="molecule type" value="Genomic_DNA"/>
</dbReference>
<evidence type="ECO:0000259" key="4">
    <source>
        <dbReference type="Pfam" id="PF15902"/>
    </source>
</evidence>
<protein>
    <recommendedName>
        <fullName evidence="4">Sortilin N-terminal domain-containing protein</fullName>
    </recommendedName>
</protein>
<dbReference type="RefSeq" id="WP_191253253.1">
    <property type="nucleotide sequence ID" value="NZ_BNCI01000002.1"/>
</dbReference>
<evidence type="ECO:0000313" key="5">
    <source>
        <dbReference type="EMBL" id="GHF27962.1"/>
    </source>
</evidence>
<dbReference type="CDD" id="cd15482">
    <property type="entry name" value="Sialidase_non-viral"/>
    <property type="match status" value="1"/>
</dbReference>
<keyword evidence="6" id="KW-1185">Reference proteome</keyword>
<comment type="caution">
    <text evidence="5">The sequence shown here is derived from an EMBL/GenBank/DDBJ whole genome shotgun (WGS) entry which is preliminary data.</text>
</comment>
<feature type="region of interest" description="Disordered" evidence="2">
    <location>
        <begin position="810"/>
        <end position="844"/>
    </location>
</feature>
<feature type="domain" description="Sortilin N-terminal" evidence="4">
    <location>
        <begin position="122"/>
        <end position="247"/>
    </location>
</feature>
<evidence type="ECO:0000256" key="3">
    <source>
        <dbReference type="SAM" id="SignalP"/>
    </source>
</evidence>
<dbReference type="Gene3D" id="2.130.10.10">
    <property type="entry name" value="YVTN repeat-like/Quinoprotein amine dehydrogenase"/>
    <property type="match status" value="4"/>
</dbReference>
<gene>
    <name evidence="5" type="ORF">GCM10017044_23920</name>
</gene>
<dbReference type="GO" id="GO:0010411">
    <property type="term" value="P:xyloglucan metabolic process"/>
    <property type="evidence" value="ECO:0007669"/>
    <property type="project" value="TreeGrafter"/>
</dbReference>
<keyword evidence="3" id="KW-0732">Signal</keyword>
<sequence length="1100" mass="120485">MKNTFLKNTIVASLLLGTTALSAADSGLFEGMKGRSIGPATMSGRVAAIDTVKGNPNHIYVGSASGGVWESRDAGTTWAPIFDNEDVASIGAVAINQSNPDIIWVGTGEGNVRNSVSIGNGIYKSLDGGKTWQNMGLKDSEHINRIAIDPTNPDIVYVAAMGHLWSDGGERGIYKTTDGGKTWNLMLAGENDQSGATDIKIDPKNPNNLYASMWQFRRYPDYFESGGPGSGLHVSHDGGETWRELTQEDGLPEGDLGRSVFTIAPSDTNTVYALIEAKKSAIIRTDDGGRTWRKVNEDKGVANRPFYYMELLVDPNDKETVYNIATTLKRSDNGGRNFETIESVNCCSNPRGLHIDLHSLWINPENSNHLILGNDGGLGISHDRGETWRFVANLPVGQFYQVNVDNELPYNIYGGLQDNGSFRGPANVWENGGIRNFHWQEIGFGDGFDASPDPENAMEGYSMSQGGALNRWNLNTGESFSIRPNPDETGTELRFNWNSGFAQDPFDPATIYYGSQFLHKSTDRGRTWQQISGDLTTNNKELQRFKKSGGITADVTAAENWQTITAVAPSPIEKGTIWVGTDDGRVHVTRDGGETWNSIGDKVRGEAKGSWVPHIEPSPHDASQAFIVFDDHRRGNMDPHVYRIDNYGRKWTNLATKDVSGYALSIQQDHVDPDLLFLGTEFGLFVSRDAGKNWMKWTAGVPTVSVMDLAIQERENDLVLATHGRAIIVIDDYSGLRNLSDDDLSAPLKLLSVTDGIMYDPKQTPGTRFVANTAFIGDNEPYGAMITFVANGDTVPFADAEKEKARQVAIREEARKDEKSKGRKMDVKGEEGVVADKDTKEKSKTKPAKVKVEISDADGKVIRTYTRPVTKGINRITWRGEENGSSVSLTPRSADADLPGGFGAVPGTYTVKLTLGEETVSGPVTIKPDPRVSYSQEDFVERHAYLKEVSALRDKATQMVLDIRASQKDLKVIKGLADAAVKDAKDTEDDVTSMKDLSKLASDALKSLDNLEESFIPKDRSDGIHYNADKIMSRINGALYYAASHNGTPSDAAKRYRQEAEKAFEEVSAKVKKMYEEDIKAVKDAFAASDLGLLSQSPSS</sequence>
<feature type="chain" id="PRO_5036673374" description="Sortilin N-terminal domain-containing protein" evidence="3">
    <location>
        <begin position="24"/>
        <end position="1100"/>
    </location>
</feature>
<reference evidence="5" key="2">
    <citation type="submission" date="2020-09" db="EMBL/GenBank/DDBJ databases">
        <authorList>
            <person name="Sun Q."/>
            <person name="Kim S."/>
        </authorList>
    </citation>
    <scope>NUCLEOTIDE SEQUENCE</scope>
    <source>
        <strain evidence="5">KCTC 42590</strain>
    </source>
</reference>
<dbReference type="PANTHER" id="PTHR43739:SF5">
    <property type="entry name" value="EXO-ALPHA-SIALIDASE"/>
    <property type="match status" value="1"/>
</dbReference>
<dbReference type="Pfam" id="PF15902">
    <property type="entry name" value="Sortilin-Vps10"/>
    <property type="match status" value="1"/>
</dbReference>
<dbReference type="SUPFAM" id="SSF110296">
    <property type="entry name" value="Oligoxyloglucan reducing end-specific cellobiohydrolase"/>
    <property type="match status" value="2"/>
</dbReference>
<name>A0A919E884_9PROT</name>